<keyword evidence="5" id="KW-0808">Transferase</keyword>
<evidence type="ECO:0000256" key="5">
    <source>
        <dbReference type="ARBA" id="ARBA00022679"/>
    </source>
</evidence>
<organism evidence="8 9">
    <name type="scientific">Astrephomene gubernaculifera</name>
    <dbReference type="NCBI Taxonomy" id="47775"/>
    <lineage>
        <taxon>Eukaryota</taxon>
        <taxon>Viridiplantae</taxon>
        <taxon>Chlorophyta</taxon>
        <taxon>core chlorophytes</taxon>
        <taxon>Chlorophyceae</taxon>
        <taxon>CS clade</taxon>
        <taxon>Chlamydomonadales</taxon>
        <taxon>Astrephomenaceae</taxon>
        <taxon>Astrephomene</taxon>
    </lineage>
</organism>
<keyword evidence="6" id="KW-0750">Starch biosynthesis</keyword>
<protein>
    <recommendedName>
        <fullName evidence="3">starch synthase</fullName>
        <ecNumber evidence="3">2.4.1.21</ecNumber>
    </recommendedName>
</protein>
<dbReference type="GO" id="GO:0019252">
    <property type="term" value="P:starch biosynthetic process"/>
    <property type="evidence" value="ECO:0007669"/>
    <property type="project" value="UniProtKB-KW"/>
</dbReference>
<dbReference type="Pfam" id="PF08323">
    <property type="entry name" value="Glyco_transf_5"/>
    <property type="match status" value="1"/>
</dbReference>
<dbReference type="PANTHER" id="PTHR46083:SF1">
    <property type="entry name" value="GLYCOGEN SYNTHASE 2-RELATED"/>
    <property type="match status" value="1"/>
</dbReference>
<evidence type="ECO:0000256" key="2">
    <source>
        <dbReference type="ARBA" id="ARBA00004727"/>
    </source>
</evidence>
<evidence type="ECO:0000313" key="9">
    <source>
        <dbReference type="Proteomes" id="UP001054857"/>
    </source>
</evidence>
<dbReference type="InterPro" id="IPR013534">
    <property type="entry name" value="Starch_synth_cat_dom"/>
</dbReference>
<evidence type="ECO:0000256" key="6">
    <source>
        <dbReference type="ARBA" id="ARBA00022922"/>
    </source>
</evidence>
<evidence type="ECO:0000256" key="1">
    <source>
        <dbReference type="ARBA" id="ARBA00001478"/>
    </source>
</evidence>
<dbReference type="Proteomes" id="UP001054857">
    <property type="component" value="Unassembled WGS sequence"/>
</dbReference>
<feature type="non-terminal residue" evidence="8">
    <location>
        <position position="1"/>
    </location>
</feature>
<feature type="domain" description="Starch synthase catalytic" evidence="7">
    <location>
        <begin position="30"/>
        <end position="136"/>
    </location>
</feature>
<keyword evidence="9" id="KW-1185">Reference proteome</keyword>
<comment type="pathway">
    <text evidence="2">Glycan biosynthesis; starch biosynthesis.</text>
</comment>
<accession>A0AAD3DS47</accession>
<reference evidence="8 9" key="1">
    <citation type="journal article" date="2021" name="Sci. Rep.">
        <title>Genome sequencing of the multicellular alga Astrephomene provides insights into convergent evolution of germ-soma differentiation.</title>
        <authorList>
            <person name="Yamashita S."/>
            <person name="Yamamoto K."/>
            <person name="Matsuzaki R."/>
            <person name="Suzuki S."/>
            <person name="Yamaguchi H."/>
            <person name="Hirooka S."/>
            <person name="Minakuchi Y."/>
            <person name="Miyagishima S."/>
            <person name="Kawachi M."/>
            <person name="Toyoda A."/>
            <person name="Nozaki H."/>
        </authorList>
    </citation>
    <scope>NUCLEOTIDE SEQUENCE [LARGE SCALE GENOMIC DNA]</scope>
    <source>
        <strain evidence="8 9">NIES-4017</strain>
    </source>
</reference>
<evidence type="ECO:0000256" key="3">
    <source>
        <dbReference type="ARBA" id="ARBA00012588"/>
    </source>
</evidence>
<evidence type="ECO:0000259" key="7">
    <source>
        <dbReference type="Pfam" id="PF08323"/>
    </source>
</evidence>
<comment type="caution">
    <text evidence="8">The sequence shown here is derived from an EMBL/GenBank/DDBJ whole genome shotgun (WGS) entry which is preliminary data.</text>
</comment>
<evidence type="ECO:0000313" key="8">
    <source>
        <dbReference type="EMBL" id="GFR45977.1"/>
    </source>
</evidence>
<dbReference type="AlphaFoldDB" id="A0AAD3DS47"/>
<comment type="catalytic activity">
    <reaction evidence="1">
        <text>[(1-&gt;4)-alpha-D-glucosyl](n) + ADP-alpha-D-glucose = [(1-&gt;4)-alpha-D-glucosyl](n+1) + ADP + H(+)</text>
        <dbReference type="Rhea" id="RHEA:18189"/>
        <dbReference type="Rhea" id="RHEA-COMP:9584"/>
        <dbReference type="Rhea" id="RHEA-COMP:9587"/>
        <dbReference type="ChEBI" id="CHEBI:15378"/>
        <dbReference type="ChEBI" id="CHEBI:15444"/>
        <dbReference type="ChEBI" id="CHEBI:57498"/>
        <dbReference type="ChEBI" id="CHEBI:456216"/>
        <dbReference type="EC" id="2.4.1.21"/>
    </reaction>
</comment>
<dbReference type="EMBL" id="BMAR01000011">
    <property type="protein sequence ID" value="GFR45977.1"/>
    <property type="molecule type" value="Genomic_DNA"/>
</dbReference>
<gene>
    <name evidence="8" type="ORF">Agub_g7449</name>
</gene>
<dbReference type="Gene3D" id="3.40.50.2000">
    <property type="entry name" value="Glycogen Phosphorylase B"/>
    <property type="match status" value="1"/>
</dbReference>
<dbReference type="PANTHER" id="PTHR46083">
    <property type="match status" value="1"/>
</dbReference>
<dbReference type="GO" id="GO:0009011">
    <property type="term" value="F:alpha-1,4-glucan glucosyltransferase (ADP-glucose donor) activity"/>
    <property type="evidence" value="ECO:0007669"/>
    <property type="project" value="UniProtKB-EC"/>
</dbReference>
<evidence type="ECO:0000256" key="4">
    <source>
        <dbReference type="ARBA" id="ARBA00022676"/>
    </source>
</evidence>
<dbReference type="EC" id="2.4.1.21" evidence="3"/>
<feature type="non-terminal residue" evidence="8">
    <location>
        <position position="137"/>
    </location>
</feature>
<proteinExistence type="predicted"/>
<keyword evidence="4" id="KW-0328">Glycosyltransferase</keyword>
<dbReference type="SUPFAM" id="SSF53756">
    <property type="entry name" value="UDP-Glycosyltransferase/glycogen phosphorylase"/>
    <property type="match status" value="1"/>
</dbReference>
<name>A0AAD3DS47_9CHLO</name>
<sequence length="137" mass="15335">KQAQVGVEGLRLAAEVEVPKGFMWDGEMCVGPLRTQVFQGTVQGCPVYLVRPAEGTGSNIFRGGRIYGGSYNEMEAYLYFCRACLEFLRHSHQQPHILQLHDWHTAAAAMLYWQEYDSGGAGRTRVVLTIHNMENTG</sequence>